<evidence type="ECO:0000313" key="2">
    <source>
        <dbReference type="EMBL" id="ALM74020.1"/>
    </source>
</evidence>
<dbReference type="CDD" id="cd00090">
    <property type="entry name" value="HTH_ARSR"/>
    <property type="match status" value="1"/>
</dbReference>
<name>A0A0S1X8H5_THEBA</name>
<dbReference type="InterPro" id="IPR038461">
    <property type="entry name" value="Schlafen_AlbA_2_dom_sf"/>
</dbReference>
<dbReference type="RefSeq" id="WP_056933059.1">
    <property type="nucleotide sequence ID" value="NZ_CP013050.1"/>
</dbReference>
<dbReference type="Gene3D" id="1.10.10.10">
    <property type="entry name" value="Winged helix-like DNA-binding domain superfamily/Winged helix DNA-binding domain"/>
    <property type="match status" value="1"/>
</dbReference>
<evidence type="ECO:0000259" key="1">
    <source>
        <dbReference type="Pfam" id="PF04326"/>
    </source>
</evidence>
<dbReference type="Proteomes" id="UP000066042">
    <property type="component" value="Chromosome"/>
</dbReference>
<proteinExistence type="predicted"/>
<sequence>MKLEEFLKLIAEGESERIEFKARPTKDIHKEICALANAHGGYIIIGIKKDGTPIGCDAKEAREQISQALLSIIPPVRVKTHTVKLEDKEFLVIEVPKSKTLCTVGGVAYIRIGNSIRPLSIQEIIMLSTELGALTWDEVPVEPLSKAKSEYIEWFFNAMEKARGRKIPKEDWNRYLRSIKAVKGKKLTNAGVLFFTDVEDMPHAGGRIIYMEGDEPKAVKEFHGPVWKVIDEMFNELERGFKWFEVTVGVKRVRIPEYPLRAVREAIINAFAHRNYAISSDVRVFVYSDKLVIKNPGGLMPGVDLNDPEHVPRNPVLSQLLYDSGYIEKYGYGIRMIRSECKKHGLVEVEFKNRANAFEVIFRKRTEELLDEKDKMILELLSEPRSSTELGSALHLSKPAVVSRLERLMNLGLVKKIGSGRNTRYVRI</sequence>
<dbReference type="InterPro" id="IPR007421">
    <property type="entry name" value="Schlafen_AlbA_2_dom"/>
</dbReference>
<organism evidence="2 3">
    <name type="scientific">Thermococcus barophilus</name>
    <dbReference type="NCBI Taxonomy" id="55802"/>
    <lineage>
        <taxon>Archaea</taxon>
        <taxon>Methanobacteriati</taxon>
        <taxon>Methanobacteriota</taxon>
        <taxon>Thermococci</taxon>
        <taxon>Thermococcales</taxon>
        <taxon>Thermococcaceae</taxon>
        <taxon>Thermococcus</taxon>
    </lineage>
</organism>
<gene>
    <name evidence="2" type="ORF">TBCH5v1_0040</name>
</gene>
<dbReference type="InterPro" id="IPR038475">
    <property type="entry name" value="RecG_C_sf"/>
</dbReference>
<dbReference type="PANTHER" id="PTHR30595">
    <property type="entry name" value="GLPR-RELATED TRANSCRIPTIONAL REPRESSOR"/>
    <property type="match status" value="1"/>
</dbReference>
<accession>A0A0S1X8H5</accession>
<dbReference type="Gene3D" id="3.30.565.60">
    <property type="match status" value="1"/>
</dbReference>
<dbReference type="PANTHER" id="PTHR30595:SF6">
    <property type="entry name" value="SCHLAFEN ALBA-2 DOMAIN-CONTAINING PROTEIN"/>
    <property type="match status" value="1"/>
</dbReference>
<reference evidence="2 3" key="1">
    <citation type="journal article" date="2016" name="Genome Announc.">
        <title>Complete genome sequence of the hyperthermophilic and piezophilic archaeon Thermococcus barophilus Ch5, capable of growth at the expense of hydrogenogenesis from carbon monoxide and formate.</title>
        <authorList>
            <person name="Oger P."/>
            <person name="Sokolova T.G."/>
            <person name="Kozhevnikova D.A."/>
            <person name="Taranov E.A."/>
            <person name="Vannier P."/>
            <person name="Lee H.S."/>
            <person name="Kwon K.K."/>
            <person name="Kang S.G."/>
            <person name="Lee J.H."/>
            <person name="Bonch-Osmolovskaya E.A."/>
            <person name="Lebedinsky A.V."/>
        </authorList>
    </citation>
    <scope>NUCLEOTIDE SEQUENCE [LARGE SCALE GENOMIC DNA]</scope>
    <source>
        <strain evidence="3">Ch5</strain>
    </source>
</reference>
<dbReference type="Pfam" id="PF13749">
    <property type="entry name" value="HATPase_c_4"/>
    <property type="match status" value="1"/>
</dbReference>
<dbReference type="InterPro" id="IPR036390">
    <property type="entry name" value="WH_DNA-bd_sf"/>
</dbReference>
<dbReference type="STRING" id="55802.TBCH5v1_0040"/>
<dbReference type="Pfam" id="PF04326">
    <property type="entry name" value="SLFN_AlbA_2"/>
    <property type="match status" value="1"/>
</dbReference>
<dbReference type="InterPro" id="IPR036388">
    <property type="entry name" value="WH-like_DNA-bd_sf"/>
</dbReference>
<protein>
    <submittedName>
        <fullName evidence="2">Putative Bacterial regulatory protein, Fis family</fullName>
    </submittedName>
</protein>
<dbReference type="AlphaFoldDB" id="A0A0S1X8H5"/>
<dbReference type="Pfam" id="PF13412">
    <property type="entry name" value="HTH_24"/>
    <property type="match status" value="1"/>
</dbReference>
<dbReference type="InterPro" id="IPR011991">
    <property type="entry name" value="ArsR-like_HTH"/>
</dbReference>
<dbReference type="Gene3D" id="3.30.950.30">
    <property type="entry name" value="Schlafen, AAA domain"/>
    <property type="match status" value="1"/>
</dbReference>
<dbReference type="SUPFAM" id="SSF46785">
    <property type="entry name" value="Winged helix' DNA-binding domain"/>
    <property type="match status" value="1"/>
</dbReference>
<feature type="domain" description="Schlafen AlbA-2" evidence="1">
    <location>
        <begin position="14"/>
        <end position="119"/>
    </location>
</feature>
<dbReference type="GeneID" id="26135339"/>
<evidence type="ECO:0000313" key="3">
    <source>
        <dbReference type="Proteomes" id="UP000066042"/>
    </source>
</evidence>
<dbReference type="PATRIC" id="fig|55802.8.peg.38"/>
<dbReference type="EMBL" id="CP013050">
    <property type="protein sequence ID" value="ALM74020.1"/>
    <property type="molecule type" value="Genomic_DNA"/>
</dbReference>